<evidence type="ECO:0000313" key="3">
    <source>
        <dbReference type="Proteomes" id="UP000594468"/>
    </source>
</evidence>
<evidence type="ECO:0000313" key="2">
    <source>
        <dbReference type="EMBL" id="QPC83657.1"/>
    </source>
</evidence>
<dbReference type="SMART" id="SM00857">
    <property type="entry name" value="Resolvase"/>
    <property type="match status" value="1"/>
</dbReference>
<dbReference type="SUPFAM" id="SSF53041">
    <property type="entry name" value="Resolvase-like"/>
    <property type="match status" value="1"/>
</dbReference>
<dbReference type="CDD" id="cd00338">
    <property type="entry name" value="Ser_Recombinase"/>
    <property type="match status" value="1"/>
</dbReference>
<dbReference type="InterPro" id="IPR036162">
    <property type="entry name" value="Resolvase-like_N_sf"/>
</dbReference>
<dbReference type="PANTHER" id="PTHR30461">
    <property type="entry name" value="DNA-INVERTASE FROM LAMBDOID PROPHAGE"/>
    <property type="match status" value="1"/>
</dbReference>
<dbReference type="Pfam" id="PF00239">
    <property type="entry name" value="Resolvase"/>
    <property type="match status" value="1"/>
</dbReference>
<feature type="domain" description="Resolvase/invertase-type recombinase catalytic" evidence="1">
    <location>
        <begin position="12"/>
        <end position="164"/>
    </location>
</feature>
<dbReference type="GO" id="GO:0000150">
    <property type="term" value="F:DNA strand exchange activity"/>
    <property type="evidence" value="ECO:0007669"/>
    <property type="project" value="InterPro"/>
</dbReference>
<dbReference type="EMBL" id="CP062983">
    <property type="protein sequence ID" value="QPC83657.1"/>
    <property type="molecule type" value="Genomic_DNA"/>
</dbReference>
<protein>
    <submittedName>
        <fullName evidence="2">Recombinase family protein</fullName>
    </submittedName>
</protein>
<name>A0A7S8EB38_9CHLR</name>
<dbReference type="RefSeq" id="WP_195171721.1">
    <property type="nucleotide sequence ID" value="NZ_CP062983.1"/>
</dbReference>
<accession>A0A7S8EB38</accession>
<dbReference type="AlphaFoldDB" id="A0A7S8EB38"/>
<dbReference type="PANTHER" id="PTHR30461:SF23">
    <property type="entry name" value="DNA RECOMBINASE-RELATED"/>
    <property type="match status" value="1"/>
</dbReference>
<dbReference type="Gene3D" id="3.40.50.1390">
    <property type="entry name" value="Resolvase, N-terminal catalytic domain"/>
    <property type="match status" value="1"/>
</dbReference>
<reference evidence="2 3" key="1">
    <citation type="submission" date="2020-02" db="EMBL/GenBank/DDBJ databases">
        <authorList>
            <person name="Zheng R.K."/>
            <person name="Sun C.M."/>
        </authorList>
    </citation>
    <scope>NUCLEOTIDE SEQUENCE [LARGE SCALE GENOMIC DNA]</scope>
    <source>
        <strain evidence="3">rifampicinis</strain>
    </source>
</reference>
<gene>
    <name evidence="2" type="ORF">G4Y79_04550</name>
</gene>
<dbReference type="InterPro" id="IPR050639">
    <property type="entry name" value="SSR_resolvase"/>
</dbReference>
<organism evidence="2 3">
    <name type="scientific">Phototrophicus methaneseepsis</name>
    <dbReference type="NCBI Taxonomy" id="2710758"/>
    <lineage>
        <taxon>Bacteria</taxon>
        <taxon>Bacillati</taxon>
        <taxon>Chloroflexota</taxon>
        <taxon>Candidatus Thermofontia</taxon>
        <taxon>Phototrophicales</taxon>
        <taxon>Phototrophicaceae</taxon>
        <taxon>Phototrophicus</taxon>
    </lineage>
</organism>
<evidence type="ECO:0000259" key="1">
    <source>
        <dbReference type="PROSITE" id="PS51736"/>
    </source>
</evidence>
<dbReference type="Proteomes" id="UP000594468">
    <property type="component" value="Chromosome"/>
</dbReference>
<dbReference type="GO" id="GO:0003677">
    <property type="term" value="F:DNA binding"/>
    <property type="evidence" value="ECO:0007669"/>
    <property type="project" value="InterPro"/>
</dbReference>
<proteinExistence type="predicted"/>
<dbReference type="KEGG" id="pmet:G4Y79_04550"/>
<sequence>MAKSQSSVERNVALCYVRQSVTKDENDTNSPERQKANIQAVCDAKGWIPEWYEDTGGHKSGRTVKNRPAWLALINRLKDRDVVALVANDMSRLHRKGWRVGDLMEQLNELNIALTLAAPGKGHIDTSTINGRLLVQVGALFDEYYAEDVSAKARDSIRHRRKQGKYVGRVPFGTQRDSNGLLEPSHEGAWLMPNGTFQQGQPHEKPYPDAIWRRYFDAALRAMELYAAGDMGIARIAYKLDDEGWCYRTVQNTPRVFERDDVRRIIANWREYGGLLQTTRARNRPAYKDDDLSSVVLNPDQAVMPVDLLEQVAKVRYDRTQKPRRTKTHNVKMIYPLSVLVRCAHCSAEEDVQKRTATLQGYTTSAGIRRYRHSIGMKCTSGTRSVKESDLNGEFEKVLDHLIVNPEYMDLMQRIVTKDLNLDQHTESDNLEQQKAEAIAKCRHRLERAKFLFLEGDISKDEYLRTKKRNEEEIAHWLARTVKTQEIIIELISVLGTLTNLKRVWL</sequence>
<keyword evidence="3" id="KW-1185">Reference proteome</keyword>
<dbReference type="Gene3D" id="3.90.1750.20">
    <property type="entry name" value="Putative Large Serine Recombinase, Chain B, Domain 2"/>
    <property type="match status" value="1"/>
</dbReference>
<dbReference type="InterPro" id="IPR006119">
    <property type="entry name" value="Resolv_N"/>
</dbReference>
<dbReference type="PROSITE" id="PS51736">
    <property type="entry name" value="RECOMBINASES_3"/>
    <property type="match status" value="1"/>
</dbReference>
<dbReference type="InterPro" id="IPR038109">
    <property type="entry name" value="DNA_bind_recomb_sf"/>
</dbReference>